<dbReference type="EMBL" id="LK934640">
    <property type="protein sequence ID" value="CDU19228.1"/>
    <property type="molecule type" value="Genomic_DNA"/>
</dbReference>
<feature type="transmembrane region" description="Helical" evidence="8">
    <location>
        <begin position="185"/>
        <end position="204"/>
    </location>
</feature>
<accession>A0A077Y717</accession>
<dbReference type="Proteomes" id="UP000072874">
    <property type="component" value="Chromosome 12"/>
</dbReference>
<evidence type="ECO:0000256" key="8">
    <source>
        <dbReference type="SAM" id="Phobius"/>
    </source>
</evidence>
<dbReference type="GO" id="GO:0016020">
    <property type="term" value="C:membrane"/>
    <property type="evidence" value="ECO:0007669"/>
    <property type="project" value="UniProtKB-SubCell"/>
</dbReference>
<dbReference type="VEuPathDB" id="PlasmoDB:PY17X_1206200"/>
<dbReference type="InterPro" id="IPR018108">
    <property type="entry name" value="MCP_transmembrane"/>
</dbReference>
<reference evidence="11 12" key="1">
    <citation type="journal article" date="2014" name="BMC Biol.">
        <title>A comprehensive evaluation of rodent malaria parasite genomes and gene expression.</title>
        <authorList>
            <person name="Otto T.D."/>
            <person name="Bohme U."/>
            <person name="Jackson A.P."/>
            <person name="Hunt M."/>
            <person name="Franke-Fayard B."/>
            <person name="Hoeijmakers W.A."/>
            <person name="Religa A.A."/>
            <person name="Robertson L."/>
            <person name="Sanders M."/>
            <person name="Ogun S.A."/>
            <person name="Cunningham D."/>
            <person name="Erhart A."/>
            <person name="Billker O."/>
            <person name="Khan S.M."/>
            <person name="Stunnenberg H.G."/>
            <person name="Langhorne J."/>
            <person name="Holder A.A."/>
            <person name="Waters A.P."/>
            <person name="Newbold C.I."/>
            <person name="Pain A."/>
            <person name="Berriman M."/>
            <person name="Janse C.J."/>
        </authorList>
    </citation>
    <scope>NUCLEOTIDE SEQUENCE [LARGE SCALE GENOMIC DNA]</scope>
    <source>
        <strain evidence="10 11">17X</strain>
        <strain evidence="9 12">YM</strain>
    </source>
</reference>
<dbReference type="EMBL" id="LM993666">
    <property type="protein sequence ID" value="VTZ79863.1"/>
    <property type="molecule type" value="Genomic_DNA"/>
</dbReference>
<dbReference type="VEuPathDB" id="PlasmoDB:PYYM_1205600"/>
<organism evidence="9 12">
    <name type="scientific">Plasmodium yoelii</name>
    <dbReference type="NCBI Taxonomy" id="5861"/>
    <lineage>
        <taxon>Eukaryota</taxon>
        <taxon>Sar</taxon>
        <taxon>Alveolata</taxon>
        <taxon>Apicomplexa</taxon>
        <taxon>Aconoidasida</taxon>
        <taxon>Haemosporida</taxon>
        <taxon>Plasmodiidae</taxon>
        <taxon>Plasmodium</taxon>
        <taxon>Plasmodium (Vinckeia)</taxon>
    </lineage>
</organism>
<dbReference type="RefSeq" id="XP_728414.1">
    <property type="nucleotide sequence ID" value="XM_723321.1"/>
</dbReference>
<dbReference type="InterPro" id="IPR023395">
    <property type="entry name" value="MCP_dom_sf"/>
</dbReference>
<feature type="transmembrane region" description="Helical" evidence="8">
    <location>
        <begin position="122"/>
        <end position="143"/>
    </location>
</feature>
<dbReference type="PANTHER" id="PTHR24089">
    <property type="entry name" value="SOLUTE CARRIER FAMILY 25"/>
    <property type="match status" value="1"/>
</dbReference>
<dbReference type="VEuPathDB" id="PlasmoDB:PY07502"/>
<dbReference type="OMA" id="DTIHNCM"/>
<keyword evidence="5 6" id="KW-0472">Membrane</keyword>
<evidence type="ECO:0000256" key="5">
    <source>
        <dbReference type="ARBA" id="ARBA00023136"/>
    </source>
</evidence>
<feature type="transmembrane region" description="Helical" evidence="8">
    <location>
        <begin position="81"/>
        <end position="101"/>
    </location>
</feature>
<evidence type="ECO:0000256" key="4">
    <source>
        <dbReference type="ARBA" id="ARBA00022737"/>
    </source>
</evidence>
<keyword evidence="3 6" id="KW-0812">Transmembrane</keyword>
<evidence type="ECO:0000313" key="9">
    <source>
        <dbReference type="EMBL" id="CDU19228.1"/>
    </source>
</evidence>
<dbReference type="PROSITE" id="PS50920">
    <property type="entry name" value="SOLCAR"/>
    <property type="match status" value="3"/>
</dbReference>
<dbReference type="AlphaFoldDB" id="A0A077Y717"/>
<keyword evidence="8" id="KW-1133">Transmembrane helix</keyword>
<dbReference type="VEuPathDB" id="PlasmoDB:Py17XNL_001204932"/>
<feature type="repeat" description="Solcar" evidence="6">
    <location>
        <begin position="122"/>
        <end position="213"/>
    </location>
</feature>
<comment type="similarity">
    <text evidence="7">Belongs to the mitochondrial carrier (TC 2.A.29) family.</text>
</comment>
<sequence>MEIYYLKKKKKISYKGLFITTFLTHGGANIISKFAVSPFERIVIIRQIQPVFFKNILIQPNFTYLNIIKSIYKNQGLTSFWWGYNASIFNFLSFSFLRLLFHDQIKYHLSDRIKDKEYLKKNYFLTTFFLFYTSSSLSSAVSYPLDTIHNCMALNHENLKNKKLYKRGVFLFIYDQLLKRKIRNLYAGYSLCLLNFIPYLTITIKLNELFTKYFTEINFDKKNYNFQNDKKNNITLNEEYKELFKKNPNFFSYIVLGVLTGYIAQFATYPLETLRRKYQYRVMYEQNFLKFIIHNNKLNNIKPKTFVNKMKNMYKGFTVHSLKLIPEYLIFSCFFYYVKNNMPI</sequence>
<dbReference type="PRINTS" id="PR00926">
    <property type="entry name" value="MITOCARRIER"/>
</dbReference>
<evidence type="ECO:0000256" key="7">
    <source>
        <dbReference type="RuleBase" id="RU000488"/>
    </source>
</evidence>
<evidence type="ECO:0000313" key="12">
    <source>
        <dbReference type="Proteomes" id="UP000072904"/>
    </source>
</evidence>
<keyword evidence="2 7" id="KW-0813">Transport</keyword>
<dbReference type="GO" id="GO:0055085">
    <property type="term" value="P:transmembrane transport"/>
    <property type="evidence" value="ECO:0007669"/>
    <property type="project" value="InterPro"/>
</dbReference>
<name>A0A077Y717_PLAYE</name>
<feature type="transmembrane region" description="Helical" evidence="8">
    <location>
        <begin position="250"/>
        <end position="271"/>
    </location>
</feature>
<reference evidence="9" key="2">
    <citation type="submission" date="2014-05" db="EMBL/GenBank/DDBJ databases">
        <authorList>
            <person name="Aslett A.Martin."/>
            <person name="De Silva Nishadi"/>
        </authorList>
    </citation>
    <scope>NUCLEOTIDE SEQUENCE</scope>
    <source>
        <strain evidence="9">YM</strain>
    </source>
</reference>
<dbReference type="GeneID" id="3800624"/>
<dbReference type="KEGG" id="pyo:PY17X_1206200"/>
<evidence type="ECO:0000313" key="11">
    <source>
        <dbReference type="Proteomes" id="UP000072874"/>
    </source>
</evidence>
<gene>
    <name evidence="10" type="ORF">PY17X_1206200</name>
    <name evidence="9" type="ORF">PYYM_1205600</name>
</gene>
<reference evidence="10" key="3">
    <citation type="submission" date="2014-05" db="EMBL/GenBank/DDBJ databases">
        <authorList>
            <person name="Aslett M.A."/>
            <person name="De Silva N."/>
        </authorList>
    </citation>
    <scope>NUCLEOTIDE SEQUENCE</scope>
    <source>
        <strain evidence="10">17X</strain>
    </source>
</reference>
<feature type="repeat" description="Solcar" evidence="6">
    <location>
        <begin position="16"/>
        <end position="108"/>
    </location>
</feature>
<evidence type="ECO:0000256" key="2">
    <source>
        <dbReference type="ARBA" id="ARBA00022448"/>
    </source>
</evidence>
<dbReference type="Gene3D" id="1.50.40.10">
    <property type="entry name" value="Mitochondrial carrier domain"/>
    <property type="match status" value="1"/>
</dbReference>
<dbReference type="SUPFAM" id="SSF103506">
    <property type="entry name" value="Mitochondrial carrier"/>
    <property type="match status" value="1"/>
</dbReference>
<evidence type="ECO:0000256" key="1">
    <source>
        <dbReference type="ARBA" id="ARBA00004141"/>
    </source>
</evidence>
<dbReference type="InterPro" id="IPR002067">
    <property type="entry name" value="MCP"/>
</dbReference>
<proteinExistence type="inferred from homology"/>
<protein>
    <submittedName>
        <fullName evidence="9">ADP/ATP carrier protein, putative</fullName>
    </submittedName>
</protein>
<evidence type="ECO:0000256" key="3">
    <source>
        <dbReference type="ARBA" id="ARBA00022692"/>
    </source>
</evidence>
<keyword evidence="4" id="KW-0677">Repeat</keyword>
<evidence type="ECO:0000256" key="6">
    <source>
        <dbReference type="PROSITE-ProRule" id="PRU00282"/>
    </source>
</evidence>
<dbReference type="OrthoDB" id="270584at2759"/>
<dbReference type="Pfam" id="PF00153">
    <property type="entry name" value="Mito_carr"/>
    <property type="match status" value="3"/>
</dbReference>
<reference evidence="10" key="4">
    <citation type="submission" date="2019-05" db="EMBL/GenBank/DDBJ databases">
        <authorList>
            <consortium name="Pathogen Informatics"/>
        </authorList>
    </citation>
    <scope>NUCLEOTIDE SEQUENCE</scope>
    <source>
        <strain evidence="10">17X</strain>
    </source>
</reference>
<evidence type="ECO:0000313" key="10">
    <source>
        <dbReference type="EMBL" id="VTZ79863.1"/>
    </source>
</evidence>
<feature type="repeat" description="Solcar" evidence="6">
    <location>
        <begin position="248"/>
        <end position="341"/>
    </location>
</feature>
<dbReference type="Proteomes" id="UP000072904">
    <property type="component" value="Chromosome 12"/>
</dbReference>
<comment type="subcellular location">
    <subcellularLocation>
        <location evidence="1">Membrane</location>
        <topology evidence="1">Multi-pass membrane protein</topology>
    </subcellularLocation>
</comment>
<feature type="transmembrane region" description="Helical" evidence="8">
    <location>
        <begin position="317"/>
        <end position="338"/>
    </location>
</feature>